<dbReference type="EMBL" id="JAWWNJ010000081">
    <property type="protein sequence ID" value="KAK7001843.1"/>
    <property type="molecule type" value="Genomic_DNA"/>
</dbReference>
<protein>
    <recommendedName>
        <fullName evidence="4">F-box domain-containing protein</fullName>
    </recommendedName>
</protein>
<evidence type="ECO:0000313" key="3">
    <source>
        <dbReference type="Proteomes" id="UP001362999"/>
    </source>
</evidence>
<reference evidence="2 3" key="1">
    <citation type="journal article" date="2024" name="J Genomics">
        <title>Draft genome sequencing and assembly of Favolaschia claudopus CIRM-BRFM 2984 isolated from oak limbs.</title>
        <authorList>
            <person name="Navarro D."/>
            <person name="Drula E."/>
            <person name="Chaduli D."/>
            <person name="Cazenave R."/>
            <person name="Ahrendt S."/>
            <person name="Wang J."/>
            <person name="Lipzen A."/>
            <person name="Daum C."/>
            <person name="Barry K."/>
            <person name="Grigoriev I.V."/>
            <person name="Favel A."/>
            <person name="Rosso M.N."/>
            <person name="Martin F."/>
        </authorList>
    </citation>
    <scope>NUCLEOTIDE SEQUENCE [LARGE SCALE GENOMIC DNA]</scope>
    <source>
        <strain evidence="2 3">CIRM-BRFM 2984</strain>
    </source>
</reference>
<gene>
    <name evidence="2" type="ORF">R3P38DRAFT_3367809</name>
</gene>
<dbReference type="Proteomes" id="UP001362999">
    <property type="component" value="Unassembled WGS sequence"/>
</dbReference>
<dbReference type="AlphaFoldDB" id="A0AAW0A7I1"/>
<accession>A0AAW0A7I1</accession>
<evidence type="ECO:0000256" key="1">
    <source>
        <dbReference type="SAM" id="MobiDB-lite"/>
    </source>
</evidence>
<name>A0AAW0A7I1_9AGAR</name>
<organism evidence="2 3">
    <name type="scientific">Favolaschia claudopus</name>
    <dbReference type="NCBI Taxonomy" id="2862362"/>
    <lineage>
        <taxon>Eukaryota</taxon>
        <taxon>Fungi</taxon>
        <taxon>Dikarya</taxon>
        <taxon>Basidiomycota</taxon>
        <taxon>Agaricomycotina</taxon>
        <taxon>Agaricomycetes</taxon>
        <taxon>Agaricomycetidae</taxon>
        <taxon>Agaricales</taxon>
        <taxon>Marasmiineae</taxon>
        <taxon>Mycenaceae</taxon>
        <taxon>Favolaschia</taxon>
    </lineage>
</organism>
<evidence type="ECO:0008006" key="4">
    <source>
        <dbReference type="Google" id="ProtNLM"/>
    </source>
</evidence>
<sequence>MSAITSFSIRKIVEEQTERTKQSTDSQISESFIEESDSIITSFGPQIASSKLKIEELDHLCEKSAQLELHIAPVRALPVELLAQIFLLAIVKIYQSETLLACPSRLRSKQQIHVEGLKAWFARSAALSVDVRLLDIEGDRVRFTAKFRAAMEALQRRSLNIELRDSPKEQATSSGLGLETVSQRAERFRQLDNSST</sequence>
<keyword evidence="3" id="KW-1185">Reference proteome</keyword>
<comment type="caution">
    <text evidence="2">The sequence shown here is derived from an EMBL/GenBank/DDBJ whole genome shotgun (WGS) entry which is preliminary data.</text>
</comment>
<proteinExistence type="predicted"/>
<feature type="compositionally biased region" description="Polar residues" evidence="1">
    <location>
        <begin position="169"/>
        <end position="183"/>
    </location>
</feature>
<feature type="region of interest" description="Disordered" evidence="1">
    <location>
        <begin position="165"/>
        <end position="196"/>
    </location>
</feature>
<evidence type="ECO:0000313" key="2">
    <source>
        <dbReference type="EMBL" id="KAK7001843.1"/>
    </source>
</evidence>